<dbReference type="EMBL" id="CP110257">
    <property type="protein sequence ID" value="UZD56517.1"/>
    <property type="molecule type" value="Genomic_DNA"/>
</dbReference>
<proteinExistence type="predicted"/>
<name>A0ABY6MX05_9BURK</name>
<dbReference type="InterPro" id="IPR036779">
    <property type="entry name" value="LysM_dom_sf"/>
</dbReference>
<dbReference type="SUPFAM" id="SSF54106">
    <property type="entry name" value="LysM domain"/>
    <property type="match status" value="1"/>
</dbReference>
<evidence type="ECO:0000313" key="4">
    <source>
        <dbReference type="Proteomes" id="UP001163266"/>
    </source>
</evidence>
<dbReference type="InterPro" id="IPR018392">
    <property type="entry name" value="LysM"/>
</dbReference>
<feature type="region of interest" description="Disordered" evidence="1">
    <location>
        <begin position="147"/>
        <end position="204"/>
    </location>
</feature>
<dbReference type="CDD" id="cd00118">
    <property type="entry name" value="LysM"/>
    <property type="match status" value="1"/>
</dbReference>
<accession>A0ABY6MX05</accession>
<dbReference type="Gene3D" id="3.10.350.10">
    <property type="entry name" value="LysM domain"/>
    <property type="match status" value="1"/>
</dbReference>
<evidence type="ECO:0000256" key="1">
    <source>
        <dbReference type="SAM" id="MobiDB-lite"/>
    </source>
</evidence>
<feature type="compositionally biased region" description="Pro residues" evidence="1">
    <location>
        <begin position="158"/>
        <end position="177"/>
    </location>
</feature>
<protein>
    <submittedName>
        <fullName evidence="3">N-acetylmuramidase domain-containing protein</fullName>
    </submittedName>
</protein>
<feature type="domain" description="LysM" evidence="2">
    <location>
        <begin position="8"/>
        <end position="52"/>
    </location>
</feature>
<evidence type="ECO:0000259" key="2">
    <source>
        <dbReference type="PROSITE" id="PS51782"/>
    </source>
</evidence>
<evidence type="ECO:0000313" key="3">
    <source>
        <dbReference type="EMBL" id="UZD56517.1"/>
    </source>
</evidence>
<keyword evidence="4" id="KW-1185">Reference proteome</keyword>
<organism evidence="3 4">
    <name type="scientific">Caldimonas aquatica</name>
    <dbReference type="NCBI Taxonomy" id="376175"/>
    <lineage>
        <taxon>Bacteria</taxon>
        <taxon>Pseudomonadati</taxon>
        <taxon>Pseudomonadota</taxon>
        <taxon>Betaproteobacteria</taxon>
        <taxon>Burkholderiales</taxon>
        <taxon>Sphaerotilaceae</taxon>
        <taxon>Caldimonas</taxon>
    </lineage>
</organism>
<gene>
    <name evidence="3" type="ORF">OMP39_01190</name>
</gene>
<dbReference type="Pfam" id="PF01476">
    <property type="entry name" value="LysM"/>
    <property type="match status" value="1"/>
</dbReference>
<sequence length="450" mass="49327">MTEPAITDPYRVKPGDTLSSIARRCGKTVRELQRWNGLRDPNKLAVGQTLYLSESSAFGVTALFLDALRHPIENLPFMLKFDGRTVTGRTGANGMTARQVTQSAHSDVEVWVQTVEGTWQQVTRTLSGYGHKLLTLVSGSIVVPGNTEPLPQGAPAKPSAPAPAKPAPGVPQPPLPKPASGTPSKNNPAVKTRKTKGPQGQPVLKIEVDIPQGLAALFGNYQGGEITEAQWEQAAAYLQCEAAVLKAFAEVESGGHLSFWRLNHADGANIPAVLFERHYFSRLTGGKHDKTHPDISWPTGYRKKSRLGKSDKKMHDGRVDADDIYGDYASAYLRLINAYRLDAQAALKSCSWGKFQIMGNNFALCRADDVETFAASMCTSEFAQLRLLCGYIRNKPGTRIKALGIEMSLWGAVKAKNWQAIAFHYNGPDYKTYGYDSKLQAAYEKYRKKA</sequence>
<reference evidence="3" key="1">
    <citation type="submission" date="2022-10" db="EMBL/GenBank/DDBJ databases">
        <title>Complete genome sequence of Schlegelella aquatica LMG 23380.</title>
        <authorList>
            <person name="Musilova J."/>
            <person name="Kourilova X."/>
            <person name="Bezdicek M."/>
            <person name="Hermankova K."/>
            <person name="Obruca S."/>
            <person name="Sedlar K."/>
        </authorList>
    </citation>
    <scope>NUCLEOTIDE SEQUENCE</scope>
    <source>
        <strain evidence="3">LMG 23380</strain>
    </source>
</reference>
<dbReference type="InterPro" id="IPR024408">
    <property type="entry name" value="Muramidase"/>
</dbReference>
<dbReference type="PROSITE" id="PS51782">
    <property type="entry name" value="LYSM"/>
    <property type="match status" value="1"/>
</dbReference>
<dbReference type="SMART" id="SM00257">
    <property type="entry name" value="LysM"/>
    <property type="match status" value="1"/>
</dbReference>
<dbReference type="Pfam" id="PF11860">
    <property type="entry name" value="Muramidase"/>
    <property type="match status" value="1"/>
</dbReference>
<dbReference type="Proteomes" id="UP001163266">
    <property type="component" value="Chromosome"/>
</dbReference>